<reference evidence="3" key="1">
    <citation type="submission" date="2020-07" db="EMBL/GenBank/DDBJ databases">
        <title>Huge and variable diversity of episymbiotic CPR bacteria and DPANN archaea in groundwater ecosystems.</title>
        <authorList>
            <person name="He C.Y."/>
            <person name="Keren R."/>
            <person name="Whittaker M."/>
            <person name="Farag I.F."/>
            <person name="Doudna J."/>
            <person name="Cate J.H.D."/>
            <person name="Banfield J.F."/>
        </authorList>
    </citation>
    <scope>NUCLEOTIDE SEQUENCE</scope>
    <source>
        <strain evidence="3">NC_groundwater_1586_Pr3_B-0.1um_66_15</strain>
    </source>
</reference>
<gene>
    <name evidence="3" type="ORF">HY834_04655</name>
</gene>
<feature type="domain" description="DUF2059" evidence="2">
    <location>
        <begin position="98"/>
        <end position="137"/>
    </location>
</feature>
<proteinExistence type="predicted"/>
<organism evidence="3 4">
    <name type="scientific">Devosia nanyangense</name>
    <dbReference type="NCBI Taxonomy" id="1228055"/>
    <lineage>
        <taxon>Bacteria</taxon>
        <taxon>Pseudomonadati</taxon>
        <taxon>Pseudomonadota</taxon>
        <taxon>Alphaproteobacteria</taxon>
        <taxon>Hyphomicrobiales</taxon>
        <taxon>Devosiaceae</taxon>
        <taxon>Devosia</taxon>
    </lineage>
</organism>
<dbReference type="Pfam" id="PF09832">
    <property type="entry name" value="DUF2059"/>
    <property type="match status" value="1"/>
</dbReference>
<dbReference type="InterPro" id="IPR018637">
    <property type="entry name" value="DUF2059"/>
</dbReference>
<feature type="chain" id="PRO_5037897818" evidence="1">
    <location>
        <begin position="33"/>
        <end position="173"/>
    </location>
</feature>
<evidence type="ECO:0000256" key="1">
    <source>
        <dbReference type="SAM" id="SignalP"/>
    </source>
</evidence>
<dbReference type="AlphaFoldDB" id="A0A933L041"/>
<evidence type="ECO:0000313" key="4">
    <source>
        <dbReference type="Proteomes" id="UP000782610"/>
    </source>
</evidence>
<name>A0A933L041_9HYPH</name>
<protein>
    <submittedName>
        <fullName evidence="3">DUF2059 domain-containing protein</fullName>
    </submittedName>
</protein>
<sequence length="173" mass="18927">MTNRNLSRLRLWAAPAALALSLAFGAVAPALAQEIPPELLQLARRYVDLTDKAGIYEAVLVQTAAQTSKLLSQSNPEISDKIDAAIGKILEQYKGKKDDLFNQFARVYATTFTQDELTQIVAFYETPAGVKLASSALDINKGIRAVMVVFTNNFGTEFVTKVRAELKAQGYNV</sequence>
<accession>A0A933L041</accession>
<feature type="signal peptide" evidence="1">
    <location>
        <begin position="1"/>
        <end position="32"/>
    </location>
</feature>
<evidence type="ECO:0000313" key="3">
    <source>
        <dbReference type="EMBL" id="MBI4921016.1"/>
    </source>
</evidence>
<keyword evidence="1" id="KW-0732">Signal</keyword>
<comment type="caution">
    <text evidence="3">The sequence shown here is derived from an EMBL/GenBank/DDBJ whole genome shotgun (WGS) entry which is preliminary data.</text>
</comment>
<dbReference type="Proteomes" id="UP000782610">
    <property type="component" value="Unassembled WGS sequence"/>
</dbReference>
<evidence type="ECO:0000259" key="2">
    <source>
        <dbReference type="Pfam" id="PF09832"/>
    </source>
</evidence>
<dbReference type="EMBL" id="JACRAF010000016">
    <property type="protein sequence ID" value="MBI4921016.1"/>
    <property type="molecule type" value="Genomic_DNA"/>
</dbReference>